<evidence type="ECO:0000256" key="1">
    <source>
        <dbReference type="ARBA" id="ARBA00006500"/>
    </source>
</evidence>
<dbReference type="Proteomes" id="UP000823771">
    <property type="component" value="Unassembled WGS sequence"/>
</dbReference>
<dbReference type="Pfam" id="PF20791">
    <property type="entry name" value="Acyl-ACP_TE_C"/>
    <property type="match status" value="1"/>
</dbReference>
<evidence type="ECO:0000313" key="11">
    <source>
        <dbReference type="Proteomes" id="UP000823771"/>
    </source>
</evidence>
<sequence length="245" mass="27873">MMDNRFSQHIVIPCYDTDVSQLLKPASFMDLAQEAANLHANVLGFGYDDLISSRTAWVLSRMHFRFIRHPRWREEVDLTTWHKGPEGLFYIRDFTVRDTSGNILVEATSSWLVLNIDTRRIVRNPGFYSESVCRDHAIEQPCGKVQMPADLERRHVGDHVVSYSDVDLNGHANNAMYLVWAMDAVGYALASSHPVKEVKINFNHETRPGDKVSIYGACREGESGMCHYIEGETEGRSAFCVELSF</sequence>
<keyword evidence="4" id="KW-0276">Fatty acid metabolism</keyword>
<evidence type="ECO:0000256" key="4">
    <source>
        <dbReference type="ARBA" id="ARBA00022832"/>
    </source>
</evidence>
<evidence type="ECO:0000256" key="5">
    <source>
        <dbReference type="ARBA" id="ARBA00022946"/>
    </source>
</evidence>
<organism evidence="10 11">
    <name type="scientific">Candidatus Cryptobacteroides excrementipullorum</name>
    <dbReference type="NCBI Taxonomy" id="2840761"/>
    <lineage>
        <taxon>Bacteria</taxon>
        <taxon>Pseudomonadati</taxon>
        <taxon>Bacteroidota</taxon>
        <taxon>Bacteroidia</taxon>
        <taxon>Bacteroidales</taxon>
        <taxon>Candidatus Cryptobacteroides</taxon>
    </lineage>
</organism>
<evidence type="ECO:0000313" key="10">
    <source>
        <dbReference type="EMBL" id="MBO8477591.1"/>
    </source>
</evidence>
<keyword evidence="7" id="KW-0275">Fatty acid biosynthesis</keyword>
<dbReference type="InterPro" id="IPR049427">
    <property type="entry name" value="Acyl-ACP_TE_C"/>
</dbReference>
<keyword evidence="3" id="KW-0378">Hydrolase</keyword>
<dbReference type="SUPFAM" id="SSF54637">
    <property type="entry name" value="Thioesterase/thiol ester dehydrase-isomerase"/>
    <property type="match status" value="2"/>
</dbReference>
<dbReference type="PANTHER" id="PTHR31727">
    <property type="entry name" value="OLEOYL-ACYL CARRIER PROTEIN THIOESTERASE 1, CHLOROPLASTIC"/>
    <property type="match status" value="1"/>
</dbReference>
<dbReference type="CDD" id="cd00586">
    <property type="entry name" value="4HBT"/>
    <property type="match status" value="1"/>
</dbReference>
<dbReference type="GO" id="GO:0016297">
    <property type="term" value="F:fatty acyl-[ACP] hydrolase activity"/>
    <property type="evidence" value="ECO:0007669"/>
    <property type="project" value="InterPro"/>
</dbReference>
<reference evidence="10" key="2">
    <citation type="journal article" date="2021" name="PeerJ">
        <title>Extensive microbial diversity within the chicken gut microbiome revealed by metagenomics and culture.</title>
        <authorList>
            <person name="Gilroy R."/>
            <person name="Ravi A."/>
            <person name="Getino M."/>
            <person name="Pursley I."/>
            <person name="Horton D.L."/>
            <person name="Alikhan N.F."/>
            <person name="Baker D."/>
            <person name="Gharbi K."/>
            <person name="Hall N."/>
            <person name="Watson M."/>
            <person name="Adriaenssens E.M."/>
            <person name="Foster-Nyarko E."/>
            <person name="Jarju S."/>
            <person name="Secka A."/>
            <person name="Antonio M."/>
            <person name="Oren A."/>
            <person name="Chaudhuri R.R."/>
            <person name="La Ragione R."/>
            <person name="Hildebrand F."/>
            <person name="Pallen M.J."/>
        </authorList>
    </citation>
    <scope>NUCLEOTIDE SEQUENCE</scope>
    <source>
        <strain evidence="10">2478</strain>
    </source>
</reference>
<gene>
    <name evidence="10" type="ORF">IAB80_01645</name>
</gene>
<evidence type="ECO:0000256" key="6">
    <source>
        <dbReference type="ARBA" id="ARBA00023098"/>
    </source>
</evidence>
<dbReference type="Pfam" id="PF01643">
    <property type="entry name" value="Acyl-ACP_TE"/>
    <property type="match status" value="1"/>
</dbReference>
<comment type="similarity">
    <text evidence="1">Belongs to the acyl-ACP thioesterase family.</text>
</comment>
<proteinExistence type="inferred from homology"/>
<dbReference type="AlphaFoldDB" id="A0A9D9ISQ7"/>
<evidence type="ECO:0000256" key="7">
    <source>
        <dbReference type="ARBA" id="ARBA00023160"/>
    </source>
</evidence>
<evidence type="ECO:0000259" key="8">
    <source>
        <dbReference type="Pfam" id="PF01643"/>
    </source>
</evidence>
<evidence type="ECO:0000256" key="2">
    <source>
        <dbReference type="ARBA" id="ARBA00022516"/>
    </source>
</evidence>
<dbReference type="Gene3D" id="3.10.129.10">
    <property type="entry name" value="Hotdog Thioesterase"/>
    <property type="match status" value="1"/>
</dbReference>
<evidence type="ECO:0000259" key="9">
    <source>
        <dbReference type="Pfam" id="PF20791"/>
    </source>
</evidence>
<feature type="domain" description="Acyl-ACP thioesterase-like C-terminal" evidence="9">
    <location>
        <begin position="158"/>
        <end position="230"/>
    </location>
</feature>
<feature type="domain" description="Acyl-ACP thioesterase N-terminal hotdog" evidence="8">
    <location>
        <begin position="4"/>
        <end position="123"/>
    </location>
</feature>
<evidence type="ECO:0008006" key="12">
    <source>
        <dbReference type="Google" id="ProtNLM"/>
    </source>
</evidence>
<dbReference type="EMBL" id="JADILZ010000018">
    <property type="protein sequence ID" value="MBO8477591.1"/>
    <property type="molecule type" value="Genomic_DNA"/>
</dbReference>
<keyword evidence="2" id="KW-0444">Lipid biosynthesis</keyword>
<dbReference type="InterPro" id="IPR029069">
    <property type="entry name" value="HotDog_dom_sf"/>
</dbReference>
<evidence type="ECO:0000256" key="3">
    <source>
        <dbReference type="ARBA" id="ARBA00022801"/>
    </source>
</evidence>
<keyword evidence="6" id="KW-0443">Lipid metabolism</keyword>
<dbReference type="GO" id="GO:0000036">
    <property type="term" value="F:acyl carrier activity"/>
    <property type="evidence" value="ECO:0007669"/>
    <property type="project" value="TreeGrafter"/>
</dbReference>
<name>A0A9D9ISQ7_9BACT</name>
<accession>A0A9D9ISQ7</accession>
<protein>
    <recommendedName>
        <fullName evidence="12">Acyl-ACP thioesterase</fullName>
    </recommendedName>
</protein>
<comment type="caution">
    <text evidence="10">The sequence shown here is derived from an EMBL/GenBank/DDBJ whole genome shotgun (WGS) entry which is preliminary data.</text>
</comment>
<reference evidence="10" key="1">
    <citation type="submission" date="2020-10" db="EMBL/GenBank/DDBJ databases">
        <authorList>
            <person name="Gilroy R."/>
        </authorList>
    </citation>
    <scope>NUCLEOTIDE SEQUENCE</scope>
    <source>
        <strain evidence="10">2478</strain>
    </source>
</reference>
<dbReference type="PANTHER" id="PTHR31727:SF6">
    <property type="entry name" value="OLEOYL-ACYL CARRIER PROTEIN THIOESTERASE 1, CHLOROPLASTIC"/>
    <property type="match status" value="1"/>
</dbReference>
<keyword evidence="5" id="KW-0809">Transit peptide</keyword>
<dbReference type="InterPro" id="IPR045023">
    <property type="entry name" value="FATA/B"/>
</dbReference>
<dbReference type="InterPro" id="IPR002864">
    <property type="entry name" value="Acyl-ACP_thioesterase_NHD"/>
</dbReference>